<feature type="coiled-coil region" evidence="5">
    <location>
        <begin position="365"/>
        <end position="392"/>
    </location>
</feature>
<evidence type="ECO:0000256" key="3">
    <source>
        <dbReference type="ARBA" id="ARBA00022553"/>
    </source>
</evidence>
<evidence type="ECO:0000313" key="8">
    <source>
        <dbReference type="Proteomes" id="UP001516400"/>
    </source>
</evidence>
<dbReference type="GO" id="GO:0005813">
    <property type="term" value="C:centrosome"/>
    <property type="evidence" value="ECO:0007669"/>
    <property type="project" value="UniProtKB-SubCell"/>
</dbReference>
<feature type="region of interest" description="Disordered" evidence="6">
    <location>
        <begin position="509"/>
        <end position="531"/>
    </location>
</feature>
<keyword evidence="5" id="KW-0175">Coiled coil</keyword>
<dbReference type="PANTHER" id="PTHR18905:SF13">
    <property type="entry name" value="NON-CENTROSOMAL MICROTUBULE ARRAY"/>
    <property type="match status" value="1"/>
</dbReference>
<proteinExistence type="predicted"/>
<dbReference type="AlphaFoldDB" id="A0ABD2MQ33"/>
<evidence type="ECO:0000256" key="4">
    <source>
        <dbReference type="ARBA" id="ARBA00023212"/>
    </source>
</evidence>
<name>A0ABD2MQ33_9CUCU</name>
<dbReference type="Proteomes" id="UP001516400">
    <property type="component" value="Unassembled WGS sequence"/>
</dbReference>
<comment type="subcellular location">
    <subcellularLocation>
        <location evidence="1">Cytoplasm</location>
        <location evidence="1">Cytoskeleton</location>
        <location evidence="1">Microtubule organizing center</location>
        <location evidence="1">Centrosome</location>
    </subcellularLocation>
</comment>
<keyword evidence="3" id="KW-0597">Phosphoprotein</keyword>
<dbReference type="EMBL" id="JABFTP020000021">
    <property type="protein sequence ID" value="KAL3268448.1"/>
    <property type="molecule type" value="Genomic_DNA"/>
</dbReference>
<feature type="region of interest" description="Disordered" evidence="6">
    <location>
        <begin position="118"/>
        <end position="152"/>
    </location>
</feature>
<feature type="coiled-coil region" evidence="5">
    <location>
        <begin position="267"/>
        <end position="337"/>
    </location>
</feature>
<keyword evidence="2" id="KW-0963">Cytoplasm</keyword>
<reference evidence="7 8" key="1">
    <citation type="journal article" date="2021" name="BMC Biol.">
        <title>Horizontally acquired antibacterial genes associated with adaptive radiation of ladybird beetles.</title>
        <authorList>
            <person name="Li H.S."/>
            <person name="Tang X.F."/>
            <person name="Huang Y.H."/>
            <person name="Xu Z.Y."/>
            <person name="Chen M.L."/>
            <person name="Du X.Y."/>
            <person name="Qiu B.Y."/>
            <person name="Chen P.T."/>
            <person name="Zhang W."/>
            <person name="Slipinski A."/>
            <person name="Escalona H.E."/>
            <person name="Waterhouse R.M."/>
            <person name="Zwick A."/>
            <person name="Pang H."/>
        </authorList>
    </citation>
    <scope>NUCLEOTIDE SEQUENCE [LARGE SCALE GENOMIC DNA]</scope>
    <source>
        <strain evidence="7">SYSU2018</strain>
    </source>
</reference>
<gene>
    <name evidence="7" type="ORF">HHI36_007559</name>
</gene>
<accession>A0ABD2MQ33</accession>
<keyword evidence="4" id="KW-0206">Cytoskeleton</keyword>
<evidence type="ECO:0000256" key="6">
    <source>
        <dbReference type="SAM" id="MobiDB-lite"/>
    </source>
</evidence>
<feature type="coiled-coil region" evidence="5">
    <location>
        <begin position="24"/>
        <end position="51"/>
    </location>
</feature>
<organism evidence="7 8">
    <name type="scientific">Cryptolaemus montrouzieri</name>
    <dbReference type="NCBI Taxonomy" id="559131"/>
    <lineage>
        <taxon>Eukaryota</taxon>
        <taxon>Metazoa</taxon>
        <taxon>Ecdysozoa</taxon>
        <taxon>Arthropoda</taxon>
        <taxon>Hexapoda</taxon>
        <taxon>Insecta</taxon>
        <taxon>Pterygota</taxon>
        <taxon>Neoptera</taxon>
        <taxon>Endopterygota</taxon>
        <taxon>Coleoptera</taxon>
        <taxon>Polyphaga</taxon>
        <taxon>Cucujiformia</taxon>
        <taxon>Coccinelloidea</taxon>
        <taxon>Coccinellidae</taxon>
        <taxon>Scymninae</taxon>
        <taxon>Scymnini</taxon>
        <taxon>Cryptolaemus</taxon>
    </lineage>
</organism>
<keyword evidence="8" id="KW-1185">Reference proteome</keyword>
<sequence length="678" mass="78696">MLQEQVIILESECHKYSELEHDKIKPLLEKLNQLEIENVQLRDQGDEMGAEIESLNSQLMNLRCKGTSSPVHNLDESMENNFSAFWDGNGCGAKRRNNGSPSKDVGLCNSSLSSNSPRLGKIRRLPKNFEERPTSSESGFSTEVEYSDNPLCSSPSESKEIKRLQAKIIFLEEILQQNNITVPTDDNLVWTDVNNVLLLKSRLKCLEYIIHEIKKEFQTFETEDSDVKLMIEKLSKMIVQEDMLGSKISEMRKNDLLQEKILLETSRNSGENKKSDIEATVEKLEAQNKELIEKCSELENCIDLLKNEYEKCEDYWANKLDEERQIFEQEQSQSNEKFAELFHKMSEYEEQFAQQDSRLPPIVETFNLEKQFTDLEEEYDNYKSEVEELIISKDEEIALLKQKLTELALEKQNRNTYDIGIQVDELNEYSIIAGKMMQLTSHVVECTNFSTSNATFGEWTTSDSSPDNKAVYFPSDTSKDRQDSPASTNFNNELHANLTWENTATLTLPSTSSSSIEKNSAPCRSKRTRKHERDTYQYKKSYLLSSKENCMGETSKEHSVPVLINSIQELNARRLHLEQRCRHLQIMLKEQHFHAERTLQKCWQIQQGERAELQYIMKHCQEKLEQNIRENKELCEKLAKTDILVKDLYVENSYLIANVQRLEQQRHFLAQCNTNNSL</sequence>
<evidence type="ECO:0000256" key="2">
    <source>
        <dbReference type="ARBA" id="ARBA00022490"/>
    </source>
</evidence>
<evidence type="ECO:0000256" key="1">
    <source>
        <dbReference type="ARBA" id="ARBA00004300"/>
    </source>
</evidence>
<evidence type="ECO:0000256" key="5">
    <source>
        <dbReference type="SAM" id="Coils"/>
    </source>
</evidence>
<feature type="region of interest" description="Disordered" evidence="6">
    <location>
        <begin position="460"/>
        <end position="490"/>
    </location>
</feature>
<dbReference type="PANTHER" id="PTHR18905">
    <property type="entry name" value="NINEIN"/>
    <property type="match status" value="1"/>
</dbReference>
<evidence type="ECO:0000313" key="7">
    <source>
        <dbReference type="EMBL" id="KAL3268448.1"/>
    </source>
</evidence>
<protein>
    <submittedName>
        <fullName evidence="7">Uncharacterized protein</fullName>
    </submittedName>
</protein>
<comment type="caution">
    <text evidence="7">The sequence shown here is derived from an EMBL/GenBank/DDBJ whole genome shotgun (WGS) entry which is preliminary data.</text>
</comment>